<sequence length="70" mass="7963">MEIGREQLQKETFDLVNRKGRPSAPLRAHFGYAQSSLGTKERPSGHRAGKGKLNKFFFIKILIICFISIE</sequence>
<dbReference type="Proteomes" id="UP000183868">
    <property type="component" value="Chromosome"/>
</dbReference>
<name>A0A1J1CBG3_CALAY</name>
<accession>A0A1J1CBG3</accession>
<dbReference type="KEGG" id="caby:Cabys_3303"/>
<dbReference type="AlphaFoldDB" id="A0A1J1CBG3"/>
<reference evidence="1 2" key="1">
    <citation type="submission" date="2016-11" db="EMBL/GenBank/DDBJ databases">
        <title>Genomic analysis of Caldithrix abyssi and proposal of a novel bacterial phylum Caldithrichaeota.</title>
        <authorList>
            <person name="Kublanov I."/>
            <person name="Sigalova O."/>
            <person name="Gavrilov S."/>
            <person name="Lebedinsky A."/>
            <person name="Ivanova N."/>
            <person name="Daum C."/>
            <person name="Reddy T."/>
            <person name="Klenk H.P."/>
            <person name="Goker M."/>
            <person name="Reva O."/>
            <person name="Miroshnichenko M."/>
            <person name="Kyprides N."/>
            <person name="Woyke T."/>
            <person name="Gelfand M."/>
        </authorList>
    </citation>
    <scope>NUCLEOTIDE SEQUENCE [LARGE SCALE GENOMIC DNA]</scope>
    <source>
        <strain evidence="1 2">LF13</strain>
    </source>
</reference>
<organism evidence="1 2">
    <name type="scientific">Caldithrix abyssi DSM 13497</name>
    <dbReference type="NCBI Taxonomy" id="880073"/>
    <lineage>
        <taxon>Bacteria</taxon>
        <taxon>Pseudomonadati</taxon>
        <taxon>Calditrichota</taxon>
        <taxon>Calditrichia</taxon>
        <taxon>Calditrichales</taxon>
        <taxon>Calditrichaceae</taxon>
        <taxon>Caldithrix</taxon>
    </lineage>
</organism>
<dbReference type="EMBL" id="CP018099">
    <property type="protein sequence ID" value="APF20051.1"/>
    <property type="molecule type" value="Genomic_DNA"/>
</dbReference>
<evidence type="ECO:0000313" key="2">
    <source>
        <dbReference type="Proteomes" id="UP000183868"/>
    </source>
</evidence>
<proteinExistence type="predicted"/>
<evidence type="ECO:0000313" key="1">
    <source>
        <dbReference type="EMBL" id="APF20051.1"/>
    </source>
</evidence>
<protein>
    <submittedName>
        <fullName evidence="1">Uncharacterized protein</fullName>
    </submittedName>
</protein>
<gene>
    <name evidence="1" type="ORF">Cabys_3303</name>
</gene>